<dbReference type="EMBL" id="CH473954">
    <property type="protein sequence ID" value="EDL77273.1"/>
    <property type="molecule type" value="Genomic_DNA"/>
</dbReference>
<proteinExistence type="predicted"/>
<name>A6I2V5_RAT</name>
<protein>
    <submittedName>
        <fullName evidence="1">RCG25158</fullName>
    </submittedName>
</protein>
<dbReference type="Proteomes" id="UP000234681">
    <property type="component" value="Chromosome 8"/>
</dbReference>
<dbReference type="AlphaFoldDB" id="A6I2V5"/>
<gene>
    <name evidence="1" type="ORF">rCG_25158</name>
</gene>
<sequence>MLGSKVSVPLPPSLTTVSDQVSVLGLFFYHFSHLLGSYNTFSWECLIT</sequence>
<organism evidence="1 2">
    <name type="scientific">Rattus norvegicus</name>
    <name type="common">Rat</name>
    <dbReference type="NCBI Taxonomy" id="10116"/>
    <lineage>
        <taxon>Eukaryota</taxon>
        <taxon>Metazoa</taxon>
        <taxon>Chordata</taxon>
        <taxon>Craniata</taxon>
        <taxon>Vertebrata</taxon>
        <taxon>Euteleostomi</taxon>
        <taxon>Mammalia</taxon>
        <taxon>Eutheria</taxon>
        <taxon>Euarchontoglires</taxon>
        <taxon>Glires</taxon>
        <taxon>Rodentia</taxon>
        <taxon>Myomorpha</taxon>
        <taxon>Muroidea</taxon>
        <taxon>Muridae</taxon>
        <taxon>Murinae</taxon>
        <taxon>Rattus</taxon>
    </lineage>
</organism>
<evidence type="ECO:0000313" key="1">
    <source>
        <dbReference type="EMBL" id="EDL77273.1"/>
    </source>
</evidence>
<accession>A6I2V5</accession>
<evidence type="ECO:0000313" key="2">
    <source>
        <dbReference type="Proteomes" id="UP000234681"/>
    </source>
</evidence>
<reference evidence="1 2" key="1">
    <citation type="submission" date="2005-09" db="EMBL/GenBank/DDBJ databases">
        <authorList>
            <person name="Mural R.J."/>
            <person name="Li P.W."/>
            <person name="Adams M.D."/>
            <person name="Amanatides P.G."/>
            <person name="Baden-Tillson H."/>
            <person name="Barnstead M."/>
            <person name="Chin S.H."/>
            <person name="Dew I."/>
            <person name="Evans C.A."/>
            <person name="Ferriera S."/>
            <person name="Flanigan M."/>
            <person name="Fosler C."/>
            <person name="Glodek A."/>
            <person name="Gu Z."/>
            <person name="Holt R.A."/>
            <person name="Jennings D."/>
            <person name="Kraft C.L."/>
            <person name="Lu F."/>
            <person name="Nguyen T."/>
            <person name="Nusskern D.R."/>
            <person name="Pfannkoch C.M."/>
            <person name="Sitter C."/>
            <person name="Sutton G.G."/>
            <person name="Venter J.C."/>
            <person name="Wang Z."/>
            <person name="Woodage T."/>
            <person name="Zheng X.H."/>
            <person name="Zhong F."/>
        </authorList>
    </citation>
    <scope>NUCLEOTIDE SEQUENCE [LARGE SCALE GENOMIC DNA]</scope>
    <source>
        <strain>BN</strain>
        <strain evidence="2">Sprague-Dawley</strain>
    </source>
</reference>